<evidence type="ECO:0000313" key="2">
    <source>
        <dbReference type="Proteomes" id="UP000266506"/>
    </source>
</evidence>
<keyword evidence="2" id="KW-1185">Reference proteome</keyword>
<dbReference type="EMBL" id="QXEV01000014">
    <property type="protein sequence ID" value="RIA75635.1"/>
    <property type="molecule type" value="Genomic_DNA"/>
</dbReference>
<evidence type="ECO:0000313" key="1">
    <source>
        <dbReference type="EMBL" id="RIA75635.1"/>
    </source>
</evidence>
<proteinExistence type="predicted"/>
<protein>
    <submittedName>
        <fullName evidence="1">Uncharacterized protein</fullName>
    </submittedName>
</protein>
<organism evidence="1 2">
    <name type="scientific">Anaeroplasma bactoclasticum</name>
    <dbReference type="NCBI Taxonomy" id="2088"/>
    <lineage>
        <taxon>Bacteria</taxon>
        <taxon>Bacillati</taxon>
        <taxon>Mycoplasmatota</taxon>
        <taxon>Mollicutes</taxon>
        <taxon>Anaeroplasmatales</taxon>
        <taxon>Anaeroplasmataceae</taxon>
        <taxon>Anaeroplasma</taxon>
    </lineage>
</organism>
<reference evidence="1 2" key="1">
    <citation type="submission" date="2018-08" db="EMBL/GenBank/DDBJ databases">
        <title>Genomic Encyclopedia of Archaeal and Bacterial Type Strains, Phase II (KMG-II): from individual species to whole genera.</title>
        <authorList>
            <person name="Goeker M."/>
        </authorList>
    </citation>
    <scope>NUCLEOTIDE SEQUENCE [LARGE SCALE GENOMIC DNA]</scope>
    <source>
        <strain evidence="1 2">ATCC 27112</strain>
    </source>
</reference>
<dbReference type="InParanoid" id="A0A397RU43"/>
<gene>
    <name evidence="1" type="ORF">EI71_01292</name>
</gene>
<accession>A0A397RU43</accession>
<dbReference type="RefSeq" id="WP_119016424.1">
    <property type="nucleotide sequence ID" value="NZ_QXEV01000014.1"/>
</dbReference>
<dbReference type="Proteomes" id="UP000266506">
    <property type="component" value="Unassembled WGS sequence"/>
</dbReference>
<comment type="caution">
    <text evidence="1">The sequence shown here is derived from an EMBL/GenBank/DDBJ whole genome shotgun (WGS) entry which is preliminary data.</text>
</comment>
<dbReference type="AlphaFoldDB" id="A0A397RU43"/>
<name>A0A397RU43_9MOLU</name>
<sequence length="383" mass="45520">MKHYCPKCMSYNLKELGLNIICSDCGEVIHHDDIEAIFDAEEENLERENSVEKYLLLDKLISILKMFFLDHGVDRIKLKEYFDVPKDIEEDYFYYYSEEELASFKPYRIKPVDDLFFNTHSIRELYMTNALKNDLDRYFNNLKVEGPDLYKAFEVFTRDKMNYGLIVTLGNNKITIPNLSDKSAYKTLCEELSLNLFNNKTATLYKSITEIKNKNIPIKAEAEEYFFKGLFKKKEINRLIDCDKFLDKLEAIVNTHVEFPNISKVVNKYIEEYKNLFNKKLDEFCNYSGKYYSYRYYSEDIFPKVEEHFYDFDLIVIISLILDDFTYDLDEAIRMLEDEEFGDCPMYSAEDLEIAVRLLGVALKKDNPQIEDYIYSLHGKEYR</sequence>